<accession>A0ABW8ZXY5</accession>
<evidence type="ECO:0000313" key="2">
    <source>
        <dbReference type="Proteomes" id="UP001629249"/>
    </source>
</evidence>
<protein>
    <submittedName>
        <fullName evidence="1">Uncharacterized protein</fullName>
    </submittedName>
</protein>
<dbReference type="RefSeq" id="WP_153138759.1">
    <property type="nucleotide sequence ID" value="NZ_JAQQFH010000038.1"/>
</dbReference>
<proteinExistence type="predicted"/>
<sequence>MEITMPERSEQTLLENLLALQTWVRAWYDEAVKAEFINVSYHPDAETVSLLRHYFKAGVAPAEAAHACFAHKH</sequence>
<gene>
    <name evidence="1" type="ORF">PQR66_31395</name>
</gene>
<dbReference type="Proteomes" id="UP001629249">
    <property type="component" value="Unassembled WGS sequence"/>
</dbReference>
<keyword evidence="2" id="KW-1185">Reference proteome</keyword>
<reference evidence="1 2" key="1">
    <citation type="journal article" date="2024" name="Chem. Sci.">
        <title>Discovery of megapolipeptins by genome mining of a Burkholderiales bacteria collection.</title>
        <authorList>
            <person name="Paulo B.S."/>
            <person name="Recchia M.J.J."/>
            <person name="Lee S."/>
            <person name="Fergusson C.H."/>
            <person name="Romanowski S.B."/>
            <person name="Hernandez A."/>
            <person name="Krull N."/>
            <person name="Liu D.Y."/>
            <person name="Cavanagh H."/>
            <person name="Bos A."/>
            <person name="Gray C.A."/>
            <person name="Murphy B.T."/>
            <person name="Linington R.G."/>
            <person name="Eustaquio A.S."/>
        </authorList>
    </citation>
    <scope>NUCLEOTIDE SEQUENCE [LARGE SCALE GENOMIC DNA]</scope>
    <source>
        <strain evidence="1 2">RL16-012-BIC-B</strain>
    </source>
</reference>
<dbReference type="EMBL" id="JAQQFN010000029">
    <property type="protein sequence ID" value="MFL9887570.1"/>
    <property type="molecule type" value="Genomic_DNA"/>
</dbReference>
<comment type="caution">
    <text evidence="1">The sequence shown here is derived from an EMBL/GenBank/DDBJ whole genome shotgun (WGS) entry which is preliminary data.</text>
</comment>
<name>A0ABW8ZXY5_9BURK</name>
<organism evidence="1 2">
    <name type="scientific">Paraburkholderia agricolaris</name>
    <dbReference type="NCBI Taxonomy" id="2152888"/>
    <lineage>
        <taxon>Bacteria</taxon>
        <taxon>Pseudomonadati</taxon>
        <taxon>Pseudomonadota</taxon>
        <taxon>Betaproteobacteria</taxon>
        <taxon>Burkholderiales</taxon>
        <taxon>Burkholderiaceae</taxon>
        <taxon>Paraburkholderia</taxon>
    </lineage>
</organism>
<evidence type="ECO:0000313" key="1">
    <source>
        <dbReference type="EMBL" id="MFL9887570.1"/>
    </source>
</evidence>